<dbReference type="Proteomes" id="UP001221757">
    <property type="component" value="Unassembled WGS sequence"/>
</dbReference>
<organism evidence="1 2">
    <name type="scientific">Mycena rosella</name>
    <name type="common">Pink bonnet</name>
    <name type="synonym">Agaricus rosellus</name>
    <dbReference type="NCBI Taxonomy" id="1033263"/>
    <lineage>
        <taxon>Eukaryota</taxon>
        <taxon>Fungi</taxon>
        <taxon>Dikarya</taxon>
        <taxon>Basidiomycota</taxon>
        <taxon>Agaricomycotina</taxon>
        <taxon>Agaricomycetes</taxon>
        <taxon>Agaricomycetidae</taxon>
        <taxon>Agaricales</taxon>
        <taxon>Marasmiineae</taxon>
        <taxon>Mycenaceae</taxon>
        <taxon>Mycena</taxon>
    </lineage>
</organism>
<evidence type="ECO:0000313" key="1">
    <source>
        <dbReference type="EMBL" id="KAJ7690738.1"/>
    </source>
</evidence>
<comment type="caution">
    <text evidence="1">The sequence shown here is derived from an EMBL/GenBank/DDBJ whole genome shotgun (WGS) entry which is preliminary data.</text>
</comment>
<reference evidence="1" key="1">
    <citation type="submission" date="2023-03" db="EMBL/GenBank/DDBJ databases">
        <title>Massive genome expansion in bonnet fungi (Mycena s.s.) driven by repeated elements and novel gene families across ecological guilds.</title>
        <authorList>
            <consortium name="Lawrence Berkeley National Laboratory"/>
            <person name="Harder C.B."/>
            <person name="Miyauchi S."/>
            <person name="Viragh M."/>
            <person name="Kuo A."/>
            <person name="Thoen E."/>
            <person name="Andreopoulos B."/>
            <person name="Lu D."/>
            <person name="Skrede I."/>
            <person name="Drula E."/>
            <person name="Henrissat B."/>
            <person name="Morin E."/>
            <person name="Kohler A."/>
            <person name="Barry K."/>
            <person name="LaButti K."/>
            <person name="Morin E."/>
            <person name="Salamov A."/>
            <person name="Lipzen A."/>
            <person name="Mereny Z."/>
            <person name="Hegedus B."/>
            <person name="Baldrian P."/>
            <person name="Stursova M."/>
            <person name="Weitz H."/>
            <person name="Taylor A."/>
            <person name="Grigoriev I.V."/>
            <person name="Nagy L.G."/>
            <person name="Martin F."/>
            <person name="Kauserud H."/>
        </authorList>
    </citation>
    <scope>NUCLEOTIDE SEQUENCE</scope>
    <source>
        <strain evidence="1">CBHHK067</strain>
    </source>
</reference>
<protein>
    <submittedName>
        <fullName evidence="1">Uncharacterized protein</fullName>
    </submittedName>
</protein>
<proteinExistence type="predicted"/>
<dbReference type="AlphaFoldDB" id="A0AAD7DGY6"/>
<gene>
    <name evidence="1" type="ORF">B0H17DRAFT_1134247</name>
</gene>
<name>A0AAD7DGY6_MYCRO</name>
<dbReference type="EMBL" id="JARKIE010000063">
    <property type="protein sequence ID" value="KAJ7690738.1"/>
    <property type="molecule type" value="Genomic_DNA"/>
</dbReference>
<accession>A0AAD7DGY6</accession>
<keyword evidence="2" id="KW-1185">Reference proteome</keyword>
<sequence length="161" mass="17897">MDVFHWLAEAQEFQDGPSRICGCCVEIPVETGSDRGLAHFGRWTPNPFIEETAGVTYAFNVLELLDRALRDTRRGLIYYRIFDTITTISGAPSLQFETPDLSKASGTSISETIILFQSAGKARTNSSSILSKSSREGTTEGTYNLLCPTRKYSSHSVHMRH</sequence>
<evidence type="ECO:0000313" key="2">
    <source>
        <dbReference type="Proteomes" id="UP001221757"/>
    </source>
</evidence>